<organism evidence="5 6">
    <name type="scientific">Chryseobacterium oleae</name>
    <dbReference type="NCBI Taxonomy" id="491207"/>
    <lineage>
        <taxon>Bacteria</taxon>
        <taxon>Pseudomonadati</taxon>
        <taxon>Bacteroidota</taxon>
        <taxon>Flavobacteriia</taxon>
        <taxon>Flavobacteriales</taxon>
        <taxon>Weeksellaceae</taxon>
        <taxon>Chryseobacterium group</taxon>
        <taxon>Chryseobacterium</taxon>
    </lineage>
</organism>
<evidence type="ECO:0000256" key="1">
    <source>
        <dbReference type="ARBA" id="ARBA00022729"/>
    </source>
</evidence>
<dbReference type="RefSeq" id="WP_090024256.1">
    <property type="nucleotide sequence ID" value="NZ_FOVD01000002.1"/>
</dbReference>
<dbReference type="OrthoDB" id="951108at2"/>
<name>A0A1I4XN89_CHROL</name>
<feature type="domain" description="T9SS-like galactose binding" evidence="4">
    <location>
        <begin position="28"/>
        <end position="156"/>
    </location>
</feature>
<evidence type="ECO:0000259" key="4">
    <source>
        <dbReference type="Pfam" id="PF23759"/>
    </source>
</evidence>
<gene>
    <name evidence="5" type="ORF">SAMN05421594_1952</name>
</gene>
<feature type="domain" description="T9SS-like galactose binding" evidence="4">
    <location>
        <begin position="460"/>
        <end position="528"/>
    </location>
</feature>
<dbReference type="EMBL" id="FOVD01000002">
    <property type="protein sequence ID" value="SFN26873.1"/>
    <property type="molecule type" value="Genomic_DNA"/>
</dbReference>
<evidence type="ECO:0000313" key="6">
    <source>
        <dbReference type="Proteomes" id="UP000198769"/>
    </source>
</evidence>
<dbReference type="Pfam" id="PF18962">
    <property type="entry name" value="Por_Secre_tail"/>
    <property type="match status" value="1"/>
</dbReference>
<protein>
    <submittedName>
        <fullName evidence="5">Por secretion system C-terminal sorting domain-containing protein</fullName>
    </submittedName>
</protein>
<dbReference type="InterPro" id="IPR056600">
    <property type="entry name" value="GBD_T9SS_assoc"/>
</dbReference>
<feature type="domain" description="Secretion system C-terminal sorting" evidence="3">
    <location>
        <begin position="767"/>
        <end position="829"/>
    </location>
</feature>
<evidence type="ECO:0000256" key="2">
    <source>
        <dbReference type="SAM" id="SignalP"/>
    </source>
</evidence>
<reference evidence="6" key="1">
    <citation type="submission" date="2016-10" db="EMBL/GenBank/DDBJ databases">
        <authorList>
            <person name="Varghese N."/>
            <person name="Submissions S."/>
        </authorList>
    </citation>
    <scope>NUCLEOTIDE SEQUENCE [LARGE SCALE GENOMIC DNA]</scope>
    <source>
        <strain evidence="6">DSM 25575</strain>
    </source>
</reference>
<feature type="chain" id="PRO_5011533007" evidence="2">
    <location>
        <begin position="22"/>
        <end position="836"/>
    </location>
</feature>
<keyword evidence="1 2" id="KW-0732">Signal</keyword>
<dbReference type="AlphaFoldDB" id="A0A1I4XN89"/>
<sequence>MKLLNRSLLLLILTFNVYISAQILPPPANDDCVNAIPLAVNGDMSCTIIGSGNTLGATSSGIPSGCFGNPDDDVWFSFIAVGTSHTVSTSNIVNTGTSPNQQNVTFEVMKGDCGALVNVLCGEWNFVTLTNLTPGEKYYIRVYTTSSGIANASSFKLCIGTHVPPPNDECANAIALSVNPDSNCGIVTSGTTLSATYSGMLPSPCTGSTDDDVWYKFTATANTHTLWLKNTVALSPYLSPKLYAQVFKGSCGSLVSTICITANDIASVMSGLNIGETYYIRVYSYGSTTPTILHAFTFDICIGSIAVPTPVNNEFANATVLPVNPTKNCGTFVSGTTYGASESLPSIPSPCSGSVSNDVWYKFTATKTLHTVDFKNISSVGPVYSNYLVAAVYSGSLGNLTSIECISVSIYATGGGYYSNPTNLIGLTPGETYYIRVYASTTNMAYKFNICVGTPNAPVNDYCSNAIVVPVNTGTTCNLTVPGTTSDASESIPNLVGCNSTSNTFIDDDVWYKFTATQNVHGISLKNLTSVGINPSTVWIKIYKGSDCGSLVAFECTQKEMTYNYDSIFGYINSKLFVPGETYYIRIYTEYSGPSYAYTFDLCITSPLTNTICDNPISLAVADSFDAGAVTVSNVGGTRSGSTCSGYGSYYAWFKAIIPASGSMIIETGPVAGSPFVDSVIANSSSCGTTFSFCNDNISPTNLFSRVILTGRVPGETIRFAVLSNGTVEQYNGIPSAKAGEFKISVYDPGNLLATDETDMKNKSINIHPNPFTDVLNISKAELVKSVSISDASGRLVKTIDNPSSALHLGDLKQGLYFVTLNMKDGSKQSIKAIKK</sequence>
<keyword evidence="6" id="KW-1185">Reference proteome</keyword>
<dbReference type="Proteomes" id="UP000198769">
    <property type="component" value="Unassembled WGS sequence"/>
</dbReference>
<evidence type="ECO:0000313" key="5">
    <source>
        <dbReference type="EMBL" id="SFN26873.1"/>
    </source>
</evidence>
<accession>A0A1I4XN89</accession>
<dbReference type="InterPro" id="IPR026444">
    <property type="entry name" value="Secre_tail"/>
</dbReference>
<feature type="signal peptide" evidence="2">
    <location>
        <begin position="1"/>
        <end position="21"/>
    </location>
</feature>
<feature type="domain" description="T9SS-like galactose binding" evidence="4">
    <location>
        <begin position="167"/>
        <end position="289"/>
    </location>
</feature>
<evidence type="ECO:0000259" key="3">
    <source>
        <dbReference type="Pfam" id="PF18962"/>
    </source>
</evidence>
<proteinExistence type="predicted"/>
<dbReference type="NCBIfam" id="TIGR04183">
    <property type="entry name" value="Por_Secre_tail"/>
    <property type="match status" value="1"/>
</dbReference>
<dbReference type="Gene3D" id="2.60.120.380">
    <property type="match status" value="2"/>
</dbReference>
<dbReference type="Pfam" id="PF23759">
    <property type="entry name" value="GBD_T9SS_assoc"/>
    <property type="match status" value="3"/>
</dbReference>